<dbReference type="EMBL" id="GG703012">
    <property type="protein sequence ID" value="KOB89712.1"/>
    <property type="molecule type" value="Genomic_DNA"/>
</dbReference>
<dbReference type="AlphaFoldDB" id="A0A0L7MA26"/>
<reference evidence="2" key="1">
    <citation type="submission" date="2006-09" db="EMBL/GenBank/DDBJ databases">
        <title>Annotation of Plasmodium falciparum Dd2.</title>
        <authorList>
            <consortium name="The Broad Institute Genome Sequencing Platform"/>
            <person name="Volkman S.K."/>
            <person name="Neafsey D.E."/>
            <person name="Dash A.P."/>
            <person name="Chitnis C.E."/>
            <person name="Hartl D.L."/>
            <person name="Young S.K."/>
            <person name="Zeng Q."/>
            <person name="Koehrsen M."/>
            <person name="Alvarado L."/>
            <person name="Berlin A."/>
            <person name="Borenstein D."/>
            <person name="Chapman S.B."/>
            <person name="Chen Z."/>
            <person name="Engels R."/>
            <person name="Freedman E."/>
            <person name="Gellesch M."/>
            <person name="Goldberg J."/>
            <person name="Griggs A."/>
            <person name="Gujja S."/>
            <person name="Heilman E.R."/>
            <person name="Heiman D.I."/>
            <person name="Howarth C."/>
            <person name="Jen D."/>
            <person name="Larson L."/>
            <person name="Mehta T."/>
            <person name="Neiman D."/>
            <person name="Park D."/>
            <person name="Pearson M."/>
            <person name="Roberts A."/>
            <person name="Saif S."/>
            <person name="Shea T."/>
            <person name="Shenoy N."/>
            <person name="Sisk P."/>
            <person name="Stolte C."/>
            <person name="Sykes S."/>
            <person name="Walk T."/>
            <person name="White J."/>
            <person name="Yandava C."/>
            <person name="Haas B."/>
            <person name="Henn M.R."/>
            <person name="Nusbaum C."/>
            <person name="Birren B."/>
        </authorList>
    </citation>
    <scope>NUCLEOTIDE SEQUENCE [LARGE SCALE GENOMIC DNA]</scope>
</reference>
<reference evidence="2" key="2">
    <citation type="submission" date="2006-09" db="EMBL/GenBank/DDBJ databases">
        <title>The genome sequence of Plasmodium falciparum Dd2.</title>
        <authorList>
            <consortium name="The Broad Institute Genome Sequencing Platform"/>
            <person name="Birren B."/>
            <person name="Lander E."/>
            <person name="Galagan J."/>
            <person name="Nusbaum C."/>
            <person name="Devon K."/>
            <person name="Henn M."/>
            <person name="Jaffe D."/>
            <person name="Butler J."/>
            <person name="Alvarez P."/>
            <person name="Gnerre S."/>
            <person name="Grabherr M."/>
            <person name="Kleber M."/>
            <person name="Mauceli E."/>
            <person name="Brockman W."/>
            <person name="MacCallum I.A."/>
            <person name="Rounsley S."/>
            <person name="Young S."/>
            <person name="LaButti K."/>
            <person name="Pushparaj V."/>
            <person name="DeCaprio D."/>
            <person name="Crawford M."/>
            <person name="Koehrsen M."/>
            <person name="Engels R."/>
            <person name="Montgomery P."/>
            <person name="Pearson M."/>
            <person name="Howarth C."/>
            <person name="Larson L."/>
            <person name="Luoma S."/>
            <person name="White J."/>
            <person name="Kodira C."/>
            <person name="Zeng Q."/>
            <person name="O'Leary S."/>
            <person name="Yandava C."/>
            <person name="Alvarado L."/>
            <person name="Wirth D."/>
            <person name="Volkman S."/>
            <person name="Hartl D."/>
        </authorList>
    </citation>
    <scope>NUCLEOTIDE SEQUENCE [LARGE SCALE GENOMIC DNA]</scope>
</reference>
<organism evidence="1 2">
    <name type="scientific">Plasmodium falciparum (isolate Dd2)</name>
    <dbReference type="NCBI Taxonomy" id="57267"/>
    <lineage>
        <taxon>Eukaryota</taxon>
        <taxon>Sar</taxon>
        <taxon>Alveolata</taxon>
        <taxon>Apicomplexa</taxon>
        <taxon>Aconoidasida</taxon>
        <taxon>Haemosporida</taxon>
        <taxon>Plasmodiidae</taxon>
        <taxon>Plasmodium</taxon>
        <taxon>Plasmodium (Laverania)</taxon>
    </lineage>
</organism>
<dbReference type="Proteomes" id="UP000054282">
    <property type="component" value="Unassembled WGS sequence"/>
</dbReference>
<gene>
    <name evidence="1" type="ORF">PFDG_05265</name>
</gene>
<dbReference type="KEGG" id="pfd:PFDG_05265"/>
<accession>A0A0L7MA26</accession>
<proteinExistence type="predicted"/>
<evidence type="ECO:0000313" key="1">
    <source>
        <dbReference type="EMBL" id="KOB89712.1"/>
    </source>
</evidence>
<sequence length="113" mass="13506">VSHNDFDDEKDAYLQHERHNEEIILHNYNDNMHNTRCNHKHNEPYPDQSCDGADIITSDFSYNTHMYTIKENHITYMNRKSENIYDNMRITNVQTTMRSIETMHQTSIFPNGL</sequence>
<protein>
    <submittedName>
        <fullName evidence="1">Uncharacterized protein</fullName>
    </submittedName>
</protein>
<evidence type="ECO:0000313" key="2">
    <source>
        <dbReference type="Proteomes" id="UP000054282"/>
    </source>
</evidence>
<feature type="non-terminal residue" evidence="1">
    <location>
        <position position="1"/>
    </location>
</feature>
<name>A0A0L7MA26_PLAF4</name>